<sequence>MGIPHLRKHLEPYAQRGAIQPSNLVIDGPALAYHILNLCRIKTIKNSPFEQPTYELLSRTTLEWLDRIRVCGLTISRIFFDGYLPTSKTDERTKRLMRTSKDLQGFHRKYVNGVTQGRPGWNSNRKVALFPEAQPSHSGVSPPPPAFFVPSIVDTLRQSEYYASQTKVVPGEADVFCAQYVREHGGTVLTSDSDLLVHNLGPNGSVVFFSDIESNPAGTELMGLQFKSADICERLSLQPEDGLSCLAFELVMDPHITLEQAVSKAKSKYSVAAYPGAHKEFTEQYLSPETGSQIPVEASVVLDPRISELVLRCRDKKPAMYLPFLLDSPTRTSAWESSKDIRQLAYAILQTVTGSPIPTVAEFRRLDQPSAGTPIKVPPISEVDMDAAVLEDVLSSIIKDVRNSKAVWMTLSVYQDVVMTTSQGKVQPLSLKLLQQAVDEKLDITSWECVHFLAQCQATYYSLRMLEQIMQHAASQGKGLSPALKELQDCLSKLPSLPDFPTIFNFPEMVQLIIDKKGLSCLTKICADQDDMVPQLEAIMQPKKQQKSNKRKNSQEPEARPRSNNPFALLDAEC</sequence>
<protein>
    <submittedName>
        <fullName evidence="4">XPG domain containing-domain-containing protein</fullName>
    </submittedName>
</protein>
<reference evidence="4" key="1">
    <citation type="journal article" date="2023" name="Mol. Phylogenet. Evol.">
        <title>Genome-scale phylogeny and comparative genomics of the fungal order Sordariales.</title>
        <authorList>
            <person name="Hensen N."/>
            <person name="Bonometti L."/>
            <person name="Westerberg I."/>
            <person name="Brannstrom I.O."/>
            <person name="Guillou S."/>
            <person name="Cros-Aarteil S."/>
            <person name="Calhoun S."/>
            <person name="Haridas S."/>
            <person name="Kuo A."/>
            <person name="Mondo S."/>
            <person name="Pangilinan J."/>
            <person name="Riley R."/>
            <person name="LaButti K."/>
            <person name="Andreopoulos B."/>
            <person name="Lipzen A."/>
            <person name="Chen C."/>
            <person name="Yan M."/>
            <person name="Daum C."/>
            <person name="Ng V."/>
            <person name="Clum A."/>
            <person name="Steindorff A."/>
            <person name="Ohm R.A."/>
            <person name="Martin F."/>
            <person name="Silar P."/>
            <person name="Natvig D.O."/>
            <person name="Lalanne C."/>
            <person name="Gautier V."/>
            <person name="Ament-Velasquez S.L."/>
            <person name="Kruys A."/>
            <person name="Hutchinson M.I."/>
            <person name="Powell A.J."/>
            <person name="Barry K."/>
            <person name="Miller A.N."/>
            <person name="Grigoriev I.V."/>
            <person name="Debuchy R."/>
            <person name="Gladieux P."/>
            <person name="Hiltunen Thoren M."/>
            <person name="Johannesson H."/>
        </authorList>
    </citation>
    <scope>NUCLEOTIDE SEQUENCE</scope>
    <source>
        <strain evidence="4">CBS 560.94</strain>
    </source>
</reference>
<dbReference type="PANTHER" id="PTHR15665">
    <property type="entry name" value="ASTEROID PROTEIN"/>
    <property type="match status" value="1"/>
</dbReference>
<dbReference type="PANTHER" id="PTHR15665:SF1">
    <property type="entry name" value="PROTEIN ASTEROID HOMOLOG 1"/>
    <property type="match status" value="1"/>
</dbReference>
<reference evidence="4" key="2">
    <citation type="submission" date="2023-06" db="EMBL/GenBank/DDBJ databases">
        <authorList>
            <consortium name="Lawrence Berkeley National Laboratory"/>
            <person name="Haridas S."/>
            <person name="Hensen N."/>
            <person name="Bonometti L."/>
            <person name="Westerberg I."/>
            <person name="Brannstrom I.O."/>
            <person name="Guillou S."/>
            <person name="Cros-Aarteil S."/>
            <person name="Calhoun S."/>
            <person name="Kuo A."/>
            <person name="Mondo S."/>
            <person name="Pangilinan J."/>
            <person name="Riley R."/>
            <person name="Labutti K."/>
            <person name="Andreopoulos B."/>
            <person name="Lipzen A."/>
            <person name="Chen C."/>
            <person name="Yanf M."/>
            <person name="Daum C."/>
            <person name="Ng V."/>
            <person name="Clum A."/>
            <person name="Steindorff A."/>
            <person name="Ohm R."/>
            <person name="Martin F."/>
            <person name="Silar P."/>
            <person name="Natvig D."/>
            <person name="Lalanne C."/>
            <person name="Gautier V."/>
            <person name="Ament-Velasquez S.L."/>
            <person name="Kruys A."/>
            <person name="Hutchinson M.I."/>
            <person name="Powell A.J."/>
            <person name="Barry K."/>
            <person name="Miller A.N."/>
            <person name="Grigoriev I.V."/>
            <person name="Debuchy R."/>
            <person name="Gladieux P."/>
            <person name="Thoren M.H."/>
            <person name="Johannesson H."/>
        </authorList>
    </citation>
    <scope>NUCLEOTIDE SEQUENCE</scope>
    <source>
        <strain evidence="4">CBS 560.94</strain>
    </source>
</reference>
<name>A0AAE0J7H9_9PEZI</name>
<dbReference type="InterPro" id="IPR029060">
    <property type="entry name" value="PIN-like_dom_sf"/>
</dbReference>
<dbReference type="SUPFAM" id="SSF88723">
    <property type="entry name" value="PIN domain-like"/>
    <property type="match status" value="1"/>
</dbReference>
<proteinExistence type="inferred from homology"/>
<dbReference type="InterPro" id="IPR026832">
    <property type="entry name" value="Asteroid"/>
</dbReference>
<comment type="similarity">
    <text evidence="1">Belongs to the asteroid family.</text>
</comment>
<dbReference type="Gene3D" id="3.40.50.1010">
    <property type="entry name" value="5'-nuclease"/>
    <property type="match status" value="1"/>
</dbReference>
<dbReference type="Proteomes" id="UP001278500">
    <property type="component" value="Unassembled WGS sequence"/>
</dbReference>
<evidence type="ECO:0000256" key="1">
    <source>
        <dbReference type="ARBA" id="ARBA00007398"/>
    </source>
</evidence>
<dbReference type="GeneID" id="87860551"/>
<dbReference type="EMBL" id="JAUEPP010000008">
    <property type="protein sequence ID" value="KAK3338353.1"/>
    <property type="molecule type" value="Genomic_DNA"/>
</dbReference>
<evidence type="ECO:0000256" key="2">
    <source>
        <dbReference type="SAM" id="MobiDB-lite"/>
    </source>
</evidence>
<keyword evidence="5" id="KW-1185">Reference proteome</keyword>
<dbReference type="InterPro" id="IPR039436">
    <property type="entry name" value="Asteroid_dom"/>
</dbReference>
<dbReference type="AlphaFoldDB" id="A0AAE0J7H9"/>
<feature type="region of interest" description="Disordered" evidence="2">
    <location>
        <begin position="540"/>
        <end position="574"/>
    </location>
</feature>
<comment type="caution">
    <text evidence="4">The sequence shown here is derived from an EMBL/GenBank/DDBJ whole genome shotgun (WGS) entry which is preliminary data.</text>
</comment>
<dbReference type="RefSeq" id="XP_062677804.1">
    <property type="nucleotide sequence ID" value="XM_062823397.1"/>
</dbReference>
<dbReference type="Pfam" id="PF12813">
    <property type="entry name" value="XPG_I_2"/>
    <property type="match status" value="1"/>
</dbReference>
<evidence type="ECO:0000313" key="4">
    <source>
        <dbReference type="EMBL" id="KAK3338353.1"/>
    </source>
</evidence>
<evidence type="ECO:0000259" key="3">
    <source>
        <dbReference type="Pfam" id="PF12813"/>
    </source>
</evidence>
<accession>A0AAE0J7H9</accession>
<organism evidence="4 5">
    <name type="scientific">Neurospora tetraspora</name>
    <dbReference type="NCBI Taxonomy" id="94610"/>
    <lineage>
        <taxon>Eukaryota</taxon>
        <taxon>Fungi</taxon>
        <taxon>Dikarya</taxon>
        <taxon>Ascomycota</taxon>
        <taxon>Pezizomycotina</taxon>
        <taxon>Sordariomycetes</taxon>
        <taxon>Sordariomycetidae</taxon>
        <taxon>Sordariales</taxon>
        <taxon>Sordariaceae</taxon>
        <taxon>Neurospora</taxon>
    </lineage>
</organism>
<evidence type="ECO:0000313" key="5">
    <source>
        <dbReference type="Proteomes" id="UP001278500"/>
    </source>
</evidence>
<feature type="domain" description="Asteroid" evidence="3">
    <location>
        <begin position="145"/>
        <end position="377"/>
    </location>
</feature>
<gene>
    <name evidence="4" type="ORF">B0H65DRAFT_319879</name>
</gene>